<comment type="caution">
    <text evidence="2">The sequence shown here is derived from an EMBL/GenBank/DDBJ whole genome shotgun (WGS) entry which is preliminary data.</text>
</comment>
<dbReference type="AlphaFoldDB" id="A0A840A4M7"/>
<proteinExistence type="predicted"/>
<dbReference type="Gene3D" id="3.10.450.50">
    <property type="match status" value="1"/>
</dbReference>
<accession>A0A840A4M7</accession>
<dbReference type="EMBL" id="JACIDK010000004">
    <property type="protein sequence ID" value="MBB3892332.1"/>
    <property type="molecule type" value="Genomic_DNA"/>
</dbReference>
<feature type="domain" description="SnoaL-like" evidence="1">
    <location>
        <begin position="11"/>
        <end position="108"/>
    </location>
</feature>
<dbReference type="SUPFAM" id="SSF54427">
    <property type="entry name" value="NTF2-like"/>
    <property type="match status" value="1"/>
</dbReference>
<evidence type="ECO:0000313" key="3">
    <source>
        <dbReference type="Proteomes" id="UP000530564"/>
    </source>
</evidence>
<keyword evidence="3" id="KW-1185">Reference proteome</keyword>
<name>A0A840A4M7_9CAUL</name>
<dbReference type="Proteomes" id="UP000530564">
    <property type="component" value="Unassembled WGS sequence"/>
</dbReference>
<dbReference type="InterPro" id="IPR032710">
    <property type="entry name" value="NTF2-like_dom_sf"/>
</dbReference>
<dbReference type="InterPro" id="IPR037401">
    <property type="entry name" value="SnoaL-like"/>
</dbReference>
<dbReference type="Pfam" id="PF12680">
    <property type="entry name" value="SnoaL_2"/>
    <property type="match status" value="1"/>
</dbReference>
<reference evidence="2 3" key="1">
    <citation type="submission" date="2020-08" db="EMBL/GenBank/DDBJ databases">
        <title>Genomic Encyclopedia of Type Strains, Phase IV (KMG-IV): sequencing the most valuable type-strain genomes for metagenomic binning, comparative biology and taxonomic classification.</title>
        <authorList>
            <person name="Goeker M."/>
        </authorList>
    </citation>
    <scope>NUCLEOTIDE SEQUENCE [LARGE SCALE GENOMIC DNA]</scope>
    <source>
        <strain evidence="2 3">DSM 21793</strain>
    </source>
</reference>
<evidence type="ECO:0000259" key="1">
    <source>
        <dbReference type="Pfam" id="PF12680"/>
    </source>
</evidence>
<organism evidence="2 3">
    <name type="scientific">Phenylobacterium haematophilum</name>
    <dbReference type="NCBI Taxonomy" id="98513"/>
    <lineage>
        <taxon>Bacteria</taxon>
        <taxon>Pseudomonadati</taxon>
        <taxon>Pseudomonadota</taxon>
        <taxon>Alphaproteobacteria</taxon>
        <taxon>Caulobacterales</taxon>
        <taxon>Caulobacteraceae</taxon>
        <taxon>Phenylobacterium</taxon>
    </lineage>
</organism>
<dbReference type="RefSeq" id="WP_183774385.1">
    <property type="nucleotide sequence ID" value="NZ_JACIDK010000004.1"/>
</dbReference>
<protein>
    <recommendedName>
        <fullName evidence="1">SnoaL-like domain-containing protein</fullName>
    </recommendedName>
</protein>
<evidence type="ECO:0000313" key="2">
    <source>
        <dbReference type="EMBL" id="MBB3892332.1"/>
    </source>
</evidence>
<gene>
    <name evidence="2" type="ORF">GGQ61_003065</name>
</gene>
<sequence length="120" mass="12741">MTTAADIAEIYIAAWNETDVAARRAMIADTWTGDAVYVDPLAAVEGHAGVDALIAGVQERFPGFRFALIGEPDGHGDHVRFSWGLGPDGVADAPIKGTDYVRVEDGRLKTVTGFLDQVPG</sequence>